<dbReference type="Pfam" id="PF04193">
    <property type="entry name" value="PQ-loop"/>
    <property type="match status" value="1"/>
</dbReference>
<keyword evidence="4 5" id="KW-0472">Membrane</keyword>
<feature type="transmembrane region" description="Helical" evidence="5">
    <location>
        <begin position="6"/>
        <end position="26"/>
    </location>
</feature>
<evidence type="ECO:0000256" key="5">
    <source>
        <dbReference type="SAM" id="Phobius"/>
    </source>
</evidence>
<feature type="transmembrane region" description="Helical" evidence="5">
    <location>
        <begin position="38"/>
        <end position="58"/>
    </location>
</feature>
<evidence type="ECO:0000313" key="7">
    <source>
        <dbReference type="Proteomes" id="UP001610334"/>
    </source>
</evidence>
<sequence length="302" mass="34149">MVPNWLRIILLVLTFISFLPQLHLIWRRREASGISLSYVLFNLVAATEQFALNYGFINLTTANDGIFFAHDPPTFGDWLNLAQTLLFLVLCLVYLALCLCFPSESNSTQKRFILRIYIAYVLFAIIPLFICAIFRLDDTNNTAWYDFPVVLTFNPHILWMNYIGTILATVAMYLQAKVILRPDPSEKSSLVASQLGTPHGSLSLFGLAIQCVLFIVLAISWIFRVVFPLPLLDSASWRDFDVLKVWYELVGSIAVDNAVFGIGQGILLFLAMRREKRDGKYGVRAGLSAEKEPLLQEDRVAS</sequence>
<dbReference type="InterPro" id="IPR006603">
    <property type="entry name" value="PQ-loop_rpt"/>
</dbReference>
<feature type="transmembrane region" description="Helical" evidence="5">
    <location>
        <begin position="156"/>
        <end position="180"/>
    </location>
</feature>
<gene>
    <name evidence="6" type="ORF">BJX63DRAFT_3611</name>
</gene>
<dbReference type="SMART" id="SM00679">
    <property type="entry name" value="CTNS"/>
    <property type="match status" value="1"/>
</dbReference>
<feature type="transmembrane region" description="Helical" evidence="5">
    <location>
        <begin position="112"/>
        <end position="136"/>
    </location>
</feature>
<evidence type="ECO:0000256" key="2">
    <source>
        <dbReference type="ARBA" id="ARBA00022692"/>
    </source>
</evidence>
<evidence type="ECO:0000313" key="6">
    <source>
        <dbReference type="EMBL" id="KAL2823010.1"/>
    </source>
</evidence>
<evidence type="ECO:0000256" key="1">
    <source>
        <dbReference type="ARBA" id="ARBA00004141"/>
    </source>
</evidence>
<dbReference type="Proteomes" id="UP001610334">
    <property type="component" value="Unassembled WGS sequence"/>
</dbReference>
<proteinExistence type="predicted"/>
<feature type="transmembrane region" description="Helical" evidence="5">
    <location>
        <begin position="201"/>
        <end position="226"/>
    </location>
</feature>
<protein>
    <submittedName>
        <fullName evidence="6">Uncharacterized protein</fullName>
    </submittedName>
</protein>
<reference evidence="6 7" key="1">
    <citation type="submission" date="2024-07" db="EMBL/GenBank/DDBJ databases">
        <title>Section-level genome sequencing and comparative genomics of Aspergillus sections Usti and Cavernicolus.</title>
        <authorList>
            <consortium name="Lawrence Berkeley National Laboratory"/>
            <person name="Nybo J.L."/>
            <person name="Vesth T.C."/>
            <person name="Theobald S."/>
            <person name="Frisvad J.C."/>
            <person name="Larsen T.O."/>
            <person name="Kjaerboelling I."/>
            <person name="Rothschild-Mancinelli K."/>
            <person name="Lyhne E.K."/>
            <person name="Kogle M.E."/>
            <person name="Barry K."/>
            <person name="Clum A."/>
            <person name="Na H."/>
            <person name="Ledsgaard L."/>
            <person name="Lin J."/>
            <person name="Lipzen A."/>
            <person name="Kuo A."/>
            <person name="Riley R."/>
            <person name="Mondo S."/>
            <person name="Labutti K."/>
            <person name="Haridas S."/>
            <person name="Pangalinan J."/>
            <person name="Salamov A.A."/>
            <person name="Simmons B.A."/>
            <person name="Magnuson J.K."/>
            <person name="Chen J."/>
            <person name="Drula E."/>
            <person name="Henrissat B."/>
            <person name="Wiebenga A."/>
            <person name="Lubbers R.J."/>
            <person name="Gomes A.C."/>
            <person name="Makela M.R."/>
            <person name="Stajich J."/>
            <person name="Grigoriev I.V."/>
            <person name="Mortensen U.H."/>
            <person name="De Vries R.P."/>
            <person name="Baker S.E."/>
            <person name="Andersen M.R."/>
        </authorList>
    </citation>
    <scope>NUCLEOTIDE SEQUENCE [LARGE SCALE GENOMIC DNA]</scope>
    <source>
        <strain evidence="6 7">CBS 588.65</strain>
    </source>
</reference>
<evidence type="ECO:0000256" key="4">
    <source>
        <dbReference type="ARBA" id="ARBA00023136"/>
    </source>
</evidence>
<evidence type="ECO:0000256" key="3">
    <source>
        <dbReference type="ARBA" id="ARBA00022989"/>
    </source>
</evidence>
<keyword evidence="2 5" id="KW-0812">Transmembrane</keyword>
<organism evidence="6 7">
    <name type="scientific">Aspergillus granulosus</name>
    <dbReference type="NCBI Taxonomy" id="176169"/>
    <lineage>
        <taxon>Eukaryota</taxon>
        <taxon>Fungi</taxon>
        <taxon>Dikarya</taxon>
        <taxon>Ascomycota</taxon>
        <taxon>Pezizomycotina</taxon>
        <taxon>Eurotiomycetes</taxon>
        <taxon>Eurotiomycetidae</taxon>
        <taxon>Eurotiales</taxon>
        <taxon>Aspergillaceae</taxon>
        <taxon>Aspergillus</taxon>
        <taxon>Aspergillus subgen. Nidulantes</taxon>
    </lineage>
</organism>
<dbReference type="EMBL" id="JBFXLT010000001">
    <property type="protein sequence ID" value="KAL2823010.1"/>
    <property type="molecule type" value="Genomic_DNA"/>
</dbReference>
<name>A0ABR4I5J0_9EURO</name>
<feature type="transmembrane region" description="Helical" evidence="5">
    <location>
        <begin position="78"/>
        <end position="100"/>
    </location>
</feature>
<feature type="transmembrane region" description="Helical" evidence="5">
    <location>
        <begin position="246"/>
        <end position="271"/>
    </location>
</feature>
<comment type="caution">
    <text evidence="6">The sequence shown here is derived from an EMBL/GenBank/DDBJ whole genome shotgun (WGS) entry which is preliminary data.</text>
</comment>
<accession>A0ABR4I5J0</accession>
<comment type="subcellular location">
    <subcellularLocation>
        <location evidence="1">Membrane</location>
        <topology evidence="1">Multi-pass membrane protein</topology>
    </subcellularLocation>
</comment>
<dbReference type="Gene3D" id="1.20.1280.290">
    <property type="match status" value="1"/>
</dbReference>
<keyword evidence="7" id="KW-1185">Reference proteome</keyword>
<keyword evidence="3 5" id="KW-1133">Transmembrane helix</keyword>